<keyword evidence="1" id="KW-0732">Signal</keyword>
<comment type="caution">
    <text evidence="3">The sequence shown here is derived from an EMBL/GenBank/DDBJ whole genome shotgun (WGS) entry which is preliminary data.</text>
</comment>
<evidence type="ECO:0000256" key="1">
    <source>
        <dbReference type="SAM" id="SignalP"/>
    </source>
</evidence>
<feature type="signal peptide" evidence="1">
    <location>
        <begin position="1"/>
        <end position="21"/>
    </location>
</feature>
<gene>
    <name evidence="3" type="ORF">IEQ34_022815</name>
</gene>
<evidence type="ECO:0000313" key="3">
    <source>
        <dbReference type="EMBL" id="KAH0449015.1"/>
    </source>
</evidence>
<dbReference type="Pfam" id="PF08609">
    <property type="entry name" value="Fes1"/>
    <property type="match status" value="1"/>
</dbReference>
<sequence length="435" mass="48583">MGKSGTTLVVCLLLSFYPLAAVGGSATAEDRANKSSTPGFLWSTAKEKSDLLAAIDTDDDYAVDGDASGEFAGGFSSLEGMLQWAIGHSDPEKLKDKANDAQRLSPAELNKRQLEIKELMEKLKMPSDAELMKIAINDLNNSSISLEDRQRALNELLILVEPIDNANDLDKLGGLVVVVRELVNPEPEIRTTSAWIIGKASQNNALVQNQILGLGVMTRLMKMVKSSSTEEAIKALFAISSLIRNNENGQELFFSENGSLMLQDIMSNISIDIRLQKKAVLLVADLVDYQLERAGGAKHAVVTDRLFLKAVVDLTSSNDLDLQEKALLAIKSLLQLPSTDALDFKNFCDLEKVLERLKDQLGKIKKEDDYYAEEIKSLMREIRIIFHRKLDKSYFEINIKILIMQNFIMKEIRSKLNLVQTLFESYSDLIRFDFK</sequence>
<dbReference type="Proteomes" id="UP000775213">
    <property type="component" value="Unassembled WGS sequence"/>
</dbReference>
<feature type="chain" id="PRO_5043922150" description="Nucleotide exchange factor Fes1 domain-containing protein" evidence="1">
    <location>
        <begin position="22"/>
        <end position="435"/>
    </location>
</feature>
<dbReference type="Gene3D" id="1.25.10.10">
    <property type="entry name" value="Leucine-rich Repeat Variant"/>
    <property type="match status" value="1"/>
</dbReference>
<proteinExistence type="predicted"/>
<dbReference type="SUPFAM" id="SSF48371">
    <property type="entry name" value="ARM repeat"/>
    <property type="match status" value="1"/>
</dbReference>
<dbReference type="InterPro" id="IPR016024">
    <property type="entry name" value="ARM-type_fold"/>
</dbReference>
<keyword evidence="4" id="KW-1185">Reference proteome</keyword>
<dbReference type="GO" id="GO:0000774">
    <property type="term" value="F:adenyl-nucleotide exchange factor activity"/>
    <property type="evidence" value="ECO:0007669"/>
    <property type="project" value="TreeGrafter"/>
</dbReference>
<dbReference type="PANTHER" id="PTHR19316">
    <property type="entry name" value="PROTEIN FOLDING REGULATOR"/>
    <property type="match status" value="1"/>
</dbReference>
<protein>
    <recommendedName>
        <fullName evidence="2">Nucleotide exchange factor Fes1 domain-containing protein</fullName>
    </recommendedName>
</protein>
<name>A0AAV7G032_DENCH</name>
<reference evidence="3 4" key="1">
    <citation type="journal article" date="2021" name="Hortic Res">
        <title>Chromosome-scale assembly of the Dendrobium chrysotoxum genome enhances the understanding of orchid evolution.</title>
        <authorList>
            <person name="Zhang Y."/>
            <person name="Zhang G.Q."/>
            <person name="Zhang D."/>
            <person name="Liu X.D."/>
            <person name="Xu X.Y."/>
            <person name="Sun W.H."/>
            <person name="Yu X."/>
            <person name="Zhu X."/>
            <person name="Wang Z.W."/>
            <person name="Zhao X."/>
            <person name="Zhong W.Y."/>
            <person name="Chen H."/>
            <person name="Yin W.L."/>
            <person name="Huang T."/>
            <person name="Niu S.C."/>
            <person name="Liu Z.J."/>
        </authorList>
    </citation>
    <scope>NUCLEOTIDE SEQUENCE [LARGE SCALE GENOMIC DNA]</scope>
    <source>
        <strain evidence="3">Lindl</strain>
    </source>
</reference>
<dbReference type="EMBL" id="JAGFBR010000019">
    <property type="protein sequence ID" value="KAH0449015.1"/>
    <property type="molecule type" value="Genomic_DNA"/>
</dbReference>
<dbReference type="InterPro" id="IPR050693">
    <property type="entry name" value="Hsp70_NEF-Inhibitors"/>
</dbReference>
<dbReference type="InterPro" id="IPR013918">
    <property type="entry name" value="Nucleotide_exch_fac_Fes1"/>
</dbReference>
<dbReference type="PANTHER" id="PTHR19316:SF32">
    <property type="entry name" value="ARM REPEAT SUPERFAMILY PROTEIN"/>
    <property type="match status" value="1"/>
</dbReference>
<dbReference type="GO" id="GO:0005783">
    <property type="term" value="C:endoplasmic reticulum"/>
    <property type="evidence" value="ECO:0007669"/>
    <property type="project" value="TreeGrafter"/>
</dbReference>
<organism evidence="3 4">
    <name type="scientific">Dendrobium chrysotoxum</name>
    <name type="common">Orchid</name>
    <dbReference type="NCBI Taxonomy" id="161865"/>
    <lineage>
        <taxon>Eukaryota</taxon>
        <taxon>Viridiplantae</taxon>
        <taxon>Streptophyta</taxon>
        <taxon>Embryophyta</taxon>
        <taxon>Tracheophyta</taxon>
        <taxon>Spermatophyta</taxon>
        <taxon>Magnoliopsida</taxon>
        <taxon>Liliopsida</taxon>
        <taxon>Asparagales</taxon>
        <taxon>Orchidaceae</taxon>
        <taxon>Epidendroideae</taxon>
        <taxon>Malaxideae</taxon>
        <taxon>Dendrobiinae</taxon>
        <taxon>Dendrobium</taxon>
    </lineage>
</organism>
<evidence type="ECO:0000259" key="2">
    <source>
        <dbReference type="Pfam" id="PF08609"/>
    </source>
</evidence>
<dbReference type="AlphaFoldDB" id="A0AAV7G032"/>
<evidence type="ECO:0000313" key="4">
    <source>
        <dbReference type="Proteomes" id="UP000775213"/>
    </source>
</evidence>
<feature type="domain" description="Nucleotide exchange factor Fes1" evidence="2">
    <location>
        <begin position="78"/>
        <end position="169"/>
    </location>
</feature>
<dbReference type="InterPro" id="IPR011989">
    <property type="entry name" value="ARM-like"/>
</dbReference>
<accession>A0AAV7G032</accession>